<evidence type="ECO:0000259" key="5">
    <source>
        <dbReference type="PROSITE" id="PS50943"/>
    </source>
</evidence>
<dbReference type="CDD" id="cd00093">
    <property type="entry name" value="HTH_XRE"/>
    <property type="match status" value="1"/>
</dbReference>
<evidence type="ECO:0000256" key="4">
    <source>
        <dbReference type="SAM" id="MobiDB-lite"/>
    </source>
</evidence>
<dbReference type="Gene3D" id="1.10.10.10">
    <property type="entry name" value="Winged helix-like DNA-binding domain superfamily/Winged helix DNA-binding domain"/>
    <property type="match status" value="1"/>
</dbReference>
<dbReference type="InterPro" id="IPR010982">
    <property type="entry name" value="Lambda_DNA-bd_dom_sf"/>
</dbReference>
<evidence type="ECO:0000313" key="8">
    <source>
        <dbReference type="Proteomes" id="UP000460272"/>
    </source>
</evidence>
<dbReference type="GO" id="GO:0003700">
    <property type="term" value="F:DNA-binding transcription factor activity"/>
    <property type="evidence" value="ECO:0007669"/>
    <property type="project" value="InterPro"/>
</dbReference>
<feature type="domain" description="HTH cro/C1-type" evidence="5">
    <location>
        <begin position="98"/>
        <end position="130"/>
    </location>
</feature>
<dbReference type="PROSITE" id="PS50943">
    <property type="entry name" value="HTH_CROC1"/>
    <property type="match status" value="1"/>
</dbReference>
<dbReference type="PROSITE" id="PS50949">
    <property type="entry name" value="HTH_GNTR"/>
    <property type="match status" value="1"/>
</dbReference>
<gene>
    <name evidence="7" type="ORF">EAS64_09705</name>
</gene>
<dbReference type="GO" id="GO:0003677">
    <property type="term" value="F:DNA binding"/>
    <property type="evidence" value="ECO:0007669"/>
    <property type="project" value="UniProtKB-KW"/>
</dbReference>
<dbReference type="EMBL" id="RPFW01000002">
    <property type="protein sequence ID" value="TVZ04906.1"/>
    <property type="molecule type" value="Genomic_DNA"/>
</dbReference>
<name>A0A6P2C353_9ACTN</name>
<evidence type="ECO:0000256" key="3">
    <source>
        <dbReference type="ARBA" id="ARBA00023163"/>
    </source>
</evidence>
<feature type="region of interest" description="Disordered" evidence="4">
    <location>
        <begin position="173"/>
        <end position="193"/>
    </location>
</feature>
<dbReference type="SUPFAM" id="SSF46785">
    <property type="entry name" value="Winged helix' DNA-binding domain"/>
    <property type="match status" value="1"/>
</dbReference>
<dbReference type="Gene3D" id="1.10.260.40">
    <property type="entry name" value="lambda repressor-like DNA-binding domains"/>
    <property type="match status" value="1"/>
</dbReference>
<evidence type="ECO:0000259" key="6">
    <source>
        <dbReference type="PROSITE" id="PS50949"/>
    </source>
</evidence>
<dbReference type="SUPFAM" id="SSF47413">
    <property type="entry name" value="lambda repressor-like DNA-binding domains"/>
    <property type="match status" value="1"/>
</dbReference>
<keyword evidence="3" id="KW-0804">Transcription</keyword>
<dbReference type="AlphaFoldDB" id="A0A6P2C353"/>
<dbReference type="Pfam" id="PF13560">
    <property type="entry name" value="HTH_31"/>
    <property type="match status" value="1"/>
</dbReference>
<dbReference type="Pfam" id="PF00392">
    <property type="entry name" value="GntR"/>
    <property type="match status" value="1"/>
</dbReference>
<accession>A0A6P2C353</accession>
<evidence type="ECO:0000256" key="2">
    <source>
        <dbReference type="ARBA" id="ARBA00023125"/>
    </source>
</evidence>
<organism evidence="7 8">
    <name type="scientific">Trebonia kvetii</name>
    <dbReference type="NCBI Taxonomy" id="2480626"/>
    <lineage>
        <taxon>Bacteria</taxon>
        <taxon>Bacillati</taxon>
        <taxon>Actinomycetota</taxon>
        <taxon>Actinomycetes</taxon>
        <taxon>Streptosporangiales</taxon>
        <taxon>Treboniaceae</taxon>
        <taxon>Trebonia</taxon>
    </lineage>
</organism>
<dbReference type="InterPro" id="IPR000524">
    <property type="entry name" value="Tscrpt_reg_HTH_GntR"/>
</dbReference>
<protein>
    <submittedName>
        <fullName evidence="7">GntR family transcriptional regulator</fullName>
    </submittedName>
</protein>
<comment type="caution">
    <text evidence="7">The sequence shown here is derived from an EMBL/GenBank/DDBJ whole genome shotgun (WGS) entry which is preliminary data.</text>
</comment>
<keyword evidence="2" id="KW-0238">DNA-binding</keyword>
<feature type="region of interest" description="Disordered" evidence="4">
    <location>
        <begin position="227"/>
        <end position="253"/>
    </location>
</feature>
<feature type="domain" description="HTH gntR-type" evidence="6">
    <location>
        <begin position="8"/>
        <end position="78"/>
    </location>
</feature>
<keyword evidence="1" id="KW-0805">Transcription regulation</keyword>
<evidence type="ECO:0000256" key="1">
    <source>
        <dbReference type="ARBA" id="ARBA00023015"/>
    </source>
</evidence>
<feature type="compositionally biased region" description="Basic and acidic residues" evidence="4">
    <location>
        <begin position="180"/>
        <end position="193"/>
    </location>
</feature>
<dbReference type="InterPro" id="IPR036388">
    <property type="entry name" value="WH-like_DNA-bd_sf"/>
</dbReference>
<dbReference type="Proteomes" id="UP000460272">
    <property type="component" value="Unassembled WGS sequence"/>
</dbReference>
<proteinExistence type="predicted"/>
<dbReference type="RefSeq" id="WP_145852612.1">
    <property type="nucleotide sequence ID" value="NZ_RPFW01000002.1"/>
</dbReference>
<reference evidence="7 8" key="1">
    <citation type="submission" date="2018-11" db="EMBL/GenBank/DDBJ databases">
        <title>Trebonia kvetii gen.nov., sp.nov., a novel acidophilic actinobacterium, and proposal of the new actinobacterial family Treboniaceae fam. nov.</title>
        <authorList>
            <person name="Rapoport D."/>
            <person name="Sagova-Mareckova M."/>
            <person name="Sedlacek I."/>
            <person name="Provaznik J."/>
            <person name="Kralova S."/>
            <person name="Pavlinic D."/>
            <person name="Benes V."/>
            <person name="Kopecky J."/>
        </authorList>
    </citation>
    <scope>NUCLEOTIDE SEQUENCE [LARGE SCALE GENOMIC DNA]</scope>
    <source>
        <strain evidence="7 8">15Tr583</strain>
    </source>
</reference>
<dbReference type="InterPro" id="IPR001387">
    <property type="entry name" value="Cro/C1-type_HTH"/>
</dbReference>
<dbReference type="InterPro" id="IPR036390">
    <property type="entry name" value="WH_DNA-bd_sf"/>
</dbReference>
<evidence type="ECO:0000313" key="7">
    <source>
        <dbReference type="EMBL" id="TVZ04906.1"/>
    </source>
</evidence>
<keyword evidence="8" id="KW-1185">Reference proteome</keyword>
<sequence>MTSGEDGLPKYARVAAAVRGQIAAGALLPGQPAPSGAALSRLTGFSTLTCRRALRVLIDDGLLTPGPSRNARPRVAGAAQPPAERDLAAATRALSAGLAARRRAHGLTQPELAALSGVSVTTVGHAETGRLWQSRRFWEHADAILDAAGGLLRLHDAYRQAVAAGQAAQDGMLPAVAGPRARDGDGEDSSERVRLPRQATAVPASLVTPTCVMIVWADGSVTTVHPPRALAGEGASGEIPSGGPEHPDWSPQA</sequence>